<name>A0A6P2CC22_9NOCA</name>
<accession>A0A6P2CC22</accession>
<protein>
    <submittedName>
        <fullName evidence="2">Uncharacterized protein</fullName>
    </submittedName>
</protein>
<evidence type="ECO:0000313" key="2">
    <source>
        <dbReference type="EMBL" id="TXG90299.1"/>
    </source>
</evidence>
<dbReference type="AlphaFoldDB" id="A0A6P2CC22"/>
<organism evidence="2 3">
    <name type="scientific">Rhodococcus rhodnii</name>
    <dbReference type="NCBI Taxonomy" id="38312"/>
    <lineage>
        <taxon>Bacteria</taxon>
        <taxon>Bacillati</taxon>
        <taxon>Actinomycetota</taxon>
        <taxon>Actinomycetes</taxon>
        <taxon>Mycobacteriales</taxon>
        <taxon>Nocardiaceae</taxon>
        <taxon>Rhodococcus</taxon>
    </lineage>
</organism>
<proteinExistence type="predicted"/>
<keyword evidence="1" id="KW-1133">Transmembrane helix</keyword>
<reference evidence="2 3" key="1">
    <citation type="submission" date="2018-07" db="EMBL/GenBank/DDBJ databases">
        <title>Genome sequence of Rhodococcus rhodnii ATCC 35071 from Rhodnius prolixus.</title>
        <authorList>
            <person name="Patel V."/>
            <person name="Vogel K.J."/>
        </authorList>
    </citation>
    <scope>NUCLEOTIDE SEQUENCE [LARGE SCALE GENOMIC DNA]</scope>
    <source>
        <strain evidence="2 3">ATCC 35071</strain>
    </source>
</reference>
<evidence type="ECO:0000256" key="1">
    <source>
        <dbReference type="SAM" id="Phobius"/>
    </source>
</evidence>
<evidence type="ECO:0000313" key="3">
    <source>
        <dbReference type="Proteomes" id="UP000471120"/>
    </source>
</evidence>
<keyword evidence="1" id="KW-0812">Transmembrane</keyword>
<dbReference type="Proteomes" id="UP000471120">
    <property type="component" value="Unassembled WGS sequence"/>
</dbReference>
<dbReference type="EMBL" id="QRCM01000001">
    <property type="protein sequence ID" value="TXG90299.1"/>
    <property type="molecule type" value="Genomic_DNA"/>
</dbReference>
<comment type="caution">
    <text evidence="2">The sequence shown here is derived from an EMBL/GenBank/DDBJ whole genome shotgun (WGS) entry which is preliminary data.</text>
</comment>
<sequence length="173" mass="19257">MGERPDANSPRPHAAIEREGTVNGNLVEVMVGISLGIAANAALIATIVKEGPRQRWRTQHVSTGSSAHPARHLASDRFEAWTHCPSCGAYAAHLMREPRRATAADIEAWRRRRHEFYESATGADWEQVEIRSFGGGLIRTTSGPPVFREPRPIDEGDYETIRICECGEEWGQR</sequence>
<keyword evidence="1" id="KW-0472">Membrane</keyword>
<gene>
    <name evidence="2" type="ORF">DW322_08770</name>
</gene>
<feature type="transmembrane region" description="Helical" evidence="1">
    <location>
        <begin position="29"/>
        <end position="48"/>
    </location>
</feature>